<dbReference type="Proteomes" id="UP000019473">
    <property type="component" value="Unassembled WGS sequence"/>
</dbReference>
<protein>
    <submittedName>
        <fullName evidence="1">Uncharacterized protein</fullName>
    </submittedName>
</protein>
<reference evidence="1 2" key="1">
    <citation type="submission" date="2013-03" db="EMBL/GenBank/DDBJ databases">
        <title>The Genome Sequence of Cladophialophora yegresii CBS 114405.</title>
        <authorList>
            <consortium name="The Broad Institute Genomics Platform"/>
            <person name="Cuomo C."/>
            <person name="de Hoog S."/>
            <person name="Gorbushina A."/>
            <person name="Walker B."/>
            <person name="Young S.K."/>
            <person name="Zeng Q."/>
            <person name="Gargeya S."/>
            <person name="Fitzgerald M."/>
            <person name="Haas B."/>
            <person name="Abouelleil A."/>
            <person name="Allen A.W."/>
            <person name="Alvarado L."/>
            <person name="Arachchi H.M."/>
            <person name="Berlin A.M."/>
            <person name="Chapman S.B."/>
            <person name="Gainer-Dewar J."/>
            <person name="Goldberg J."/>
            <person name="Griggs A."/>
            <person name="Gujja S."/>
            <person name="Hansen M."/>
            <person name="Howarth C."/>
            <person name="Imamovic A."/>
            <person name="Ireland A."/>
            <person name="Larimer J."/>
            <person name="McCowan C."/>
            <person name="Murphy C."/>
            <person name="Pearson M."/>
            <person name="Poon T.W."/>
            <person name="Priest M."/>
            <person name="Roberts A."/>
            <person name="Saif S."/>
            <person name="Shea T."/>
            <person name="Sisk P."/>
            <person name="Sykes S."/>
            <person name="Wortman J."/>
            <person name="Nusbaum C."/>
            <person name="Birren B."/>
        </authorList>
    </citation>
    <scope>NUCLEOTIDE SEQUENCE [LARGE SCALE GENOMIC DNA]</scope>
    <source>
        <strain evidence="1 2">CBS 114405</strain>
    </source>
</reference>
<keyword evidence="2" id="KW-1185">Reference proteome</keyword>
<dbReference type="RefSeq" id="XP_007754004.1">
    <property type="nucleotide sequence ID" value="XM_007755814.1"/>
</dbReference>
<accession>W9WBF6</accession>
<name>W9WBF6_9EURO</name>
<dbReference type="EMBL" id="AMGW01000001">
    <property type="protein sequence ID" value="EXJ65437.1"/>
    <property type="molecule type" value="Genomic_DNA"/>
</dbReference>
<dbReference type="GeneID" id="19176389"/>
<comment type="caution">
    <text evidence="1">The sequence shown here is derived from an EMBL/GenBank/DDBJ whole genome shotgun (WGS) entry which is preliminary data.</text>
</comment>
<dbReference type="AlphaFoldDB" id="W9WBF6"/>
<sequence>AAGRKSIRATLAHIVVHPSSVSESEIVLEEEVDKALDRKVLRKVGLWLLGFYLILGLTSSESSTRPANYSNAAIINLEHGTSIKKQLQYTSTRSGGHGQHLDPSQWAWTLFVCYMIFEPMNTVPPKTFGPSAMDGCPS</sequence>
<dbReference type="VEuPathDB" id="FungiDB:A1O7_01778"/>
<organism evidence="1 2">
    <name type="scientific">Cladophialophora yegresii CBS 114405</name>
    <dbReference type="NCBI Taxonomy" id="1182544"/>
    <lineage>
        <taxon>Eukaryota</taxon>
        <taxon>Fungi</taxon>
        <taxon>Dikarya</taxon>
        <taxon>Ascomycota</taxon>
        <taxon>Pezizomycotina</taxon>
        <taxon>Eurotiomycetes</taxon>
        <taxon>Chaetothyriomycetidae</taxon>
        <taxon>Chaetothyriales</taxon>
        <taxon>Herpotrichiellaceae</taxon>
        <taxon>Cladophialophora</taxon>
    </lineage>
</organism>
<feature type="non-terminal residue" evidence="1">
    <location>
        <position position="1"/>
    </location>
</feature>
<evidence type="ECO:0000313" key="2">
    <source>
        <dbReference type="Proteomes" id="UP000019473"/>
    </source>
</evidence>
<dbReference type="OrthoDB" id="2985014at2759"/>
<proteinExistence type="predicted"/>
<gene>
    <name evidence="1" type="ORF">A1O7_01778</name>
</gene>
<evidence type="ECO:0000313" key="1">
    <source>
        <dbReference type="EMBL" id="EXJ65437.1"/>
    </source>
</evidence>
<dbReference type="HOGENOM" id="CLU_1859957_0_0_1"/>